<evidence type="ECO:0000313" key="5">
    <source>
        <dbReference type="EMBL" id="WAW15518.1"/>
    </source>
</evidence>
<dbReference type="RefSeq" id="WP_269312191.1">
    <property type="nucleotide sequence ID" value="NZ_CP114052.1"/>
</dbReference>
<organism evidence="5 6">
    <name type="scientific">Peptostreptococcus equinus</name>
    <dbReference type="NCBI Taxonomy" id="3003601"/>
    <lineage>
        <taxon>Bacteria</taxon>
        <taxon>Bacillati</taxon>
        <taxon>Bacillota</taxon>
        <taxon>Clostridia</taxon>
        <taxon>Peptostreptococcales</taxon>
        <taxon>Peptostreptococcaceae</taxon>
        <taxon>Peptostreptococcus</taxon>
    </lineage>
</organism>
<dbReference type="Proteomes" id="UP001164187">
    <property type="component" value="Chromosome"/>
</dbReference>
<feature type="transmembrane region" description="Helical" evidence="2">
    <location>
        <begin position="12"/>
        <end position="35"/>
    </location>
</feature>
<proteinExistence type="predicted"/>
<accession>A0ABY7JTP1</accession>
<keyword evidence="2" id="KW-0812">Transmembrane</keyword>
<dbReference type="InterPro" id="IPR017946">
    <property type="entry name" value="PLC-like_Pdiesterase_TIM-brl"/>
</dbReference>
<keyword evidence="6" id="KW-1185">Reference proteome</keyword>
<evidence type="ECO:0000256" key="2">
    <source>
        <dbReference type="SAM" id="Phobius"/>
    </source>
</evidence>
<evidence type="ECO:0000256" key="1">
    <source>
        <dbReference type="SAM" id="MobiDB-lite"/>
    </source>
</evidence>
<dbReference type="CDD" id="cd08583">
    <property type="entry name" value="PI-PLCc_GDPD_SF_unchar1"/>
    <property type="match status" value="1"/>
</dbReference>
<gene>
    <name evidence="5" type="ORF">O0R46_03485</name>
</gene>
<protein>
    <submittedName>
        <fullName evidence="5">Stalk domain-containing protein</fullName>
    </submittedName>
</protein>
<evidence type="ECO:0000259" key="4">
    <source>
        <dbReference type="Pfam" id="PF07833"/>
    </source>
</evidence>
<dbReference type="InterPro" id="IPR012854">
    <property type="entry name" value="Cu_amine_oxidase-like_N"/>
</dbReference>
<evidence type="ECO:0000313" key="6">
    <source>
        <dbReference type="Proteomes" id="UP001164187"/>
    </source>
</evidence>
<reference evidence="5" key="1">
    <citation type="submission" date="2022-12" db="EMBL/GenBank/DDBJ databases">
        <title>Peptostreptococcus.</title>
        <authorList>
            <person name="Lee S.H."/>
        </authorList>
    </citation>
    <scope>NUCLEOTIDE SEQUENCE</scope>
    <source>
        <strain evidence="5">CBA3647</strain>
    </source>
</reference>
<dbReference type="Pfam" id="PF07833">
    <property type="entry name" value="Cu_amine_oxidN1"/>
    <property type="match status" value="1"/>
</dbReference>
<evidence type="ECO:0000259" key="3">
    <source>
        <dbReference type="Pfam" id="PF03009"/>
    </source>
</evidence>
<feature type="domain" description="Copper amine oxidase-like N-terminal" evidence="4">
    <location>
        <begin position="56"/>
        <end position="163"/>
    </location>
</feature>
<feature type="region of interest" description="Disordered" evidence="1">
    <location>
        <begin position="434"/>
        <end position="459"/>
    </location>
</feature>
<feature type="compositionally biased region" description="Polar residues" evidence="1">
    <location>
        <begin position="438"/>
        <end position="452"/>
    </location>
</feature>
<sequence length="459" mass="53422">MEKFDKKRLGSLLNKSLIIFIAFLIMISLFKLFLYHNSQKNLISQFKNTHIRENLVINNKKVKLNKPYKIKGETVYVPIIELCENFGADTSYTFKPYGGIDLKYKKSIYHLKRGSNIVEYSNRANKVTIDGPVVYMEDTLYMPIDFIYKVLDVNVEKASNGTVYMNNYPYKFNYDWIKQNKFIAHALGGVDGFKYTNTKEAMESSYNKGIRVLEGDLTMTSDGKLVLCHSFSKEYLKAYKLPENWSSEKPTQKKFLSEKIKGKYTTLSFEDIANYMKEHKDVYFVVDLKDNSTSNVNKSYKELLRVGKNVDTEILKRIIPQINNSHMYKPIMNIYNFKSMIYTIYDKNEKEISKAIDFSFEHGIKILSINNANISKDLQDKINNTGMGIYMFNYNNEQEISNFKYPFIRGVYTDFLPTQKINRDKEGNIMKEVDNKKNTTPSNDTANNNANIQEIEGIN</sequence>
<dbReference type="InterPro" id="IPR030395">
    <property type="entry name" value="GP_PDE_dom"/>
</dbReference>
<feature type="domain" description="GP-PDE" evidence="3">
    <location>
        <begin position="197"/>
        <end position="415"/>
    </location>
</feature>
<dbReference type="EMBL" id="CP114052">
    <property type="protein sequence ID" value="WAW15518.1"/>
    <property type="molecule type" value="Genomic_DNA"/>
</dbReference>
<keyword evidence="2" id="KW-0472">Membrane</keyword>
<dbReference type="SUPFAM" id="SSF51695">
    <property type="entry name" value="PLC-like phosphodiesterases"/>
    <property type="match status" value="1"/>
</dbReference>
<dbReference type="Pfam" id="PF03009">
    <property type="entry name" value="GDPD"/>
    <property type="match status" value="1"/>
</dbReference>
<name>A0ABY7JTP1_9FIRM</name>
<keyword evidence="2" id="KW-1133">Transmembrane helix</keyword>
<dbReference type="Gene3D" id="3.20.20.190">
    <property type="entry name" value="Phosphatidylinositol (PI) phosphodiesterase"/>
    <property type="match status" value="1"/>
</dbReference>